<keyword evidence="2" id="KW-1185">Reference proteome</keyword>
<evidence type="ECO:0000313" key="1">
    <source>
        <dbReference type="EMBL" id="KAB0796255.1"/>
    </source>
</evidence>
<dbReference type="Proteomes" id="UP000327044">
    <property type="component" value="Unassembled WGS sequence"/>
</dbReference>
<accession>A0A5N4AFZ8</accession>
<gene>
    <name evidence="1" type="ORF">PPYR_10316</name>
</gene>
<name>A0A5N4AFZ8_PHOPY</name>
<proteinExistence type="predicted"/>
<reference evidence="1 2" key="1">
    <citation type="journal article" date="2018" name="Elife">
        <title>Firefly genomes illuminate parallel origins of bioluminescence in beetles.</title>
        <authorList>
            <person name="Fallon T.R."/>
            <person name="Lower S.E."/>
            <person name="Chang C.H."/>
            <person name="Bessho-Uehara M."/>
            <person name="Martin G.J."/>
            <person name="Bewick A.J."/>
            <person name="Behringer M."/>
            <person name="Debat H.J."/>
            <person name="Wong I."/>
            <person name="Day J.C."/>
            <person name="Suvorov A."/>
            <person name="Silva C.J."/>
            <person name="Stanger-Hall K.F."/>
            <person name="Hall D.W."/>
            <person name="Schmitz R.J."/>
            <person name="Nelson D.R."/>
            <person name="Lewis S.M."/>
            <person name="Shigenobu S."/>
            <person name="Bybee S.M."/>
            <person name="Larracuente A.M."/>
            <person name="Oba Y."/>
            <person name="Weng J.K."/>
        </authorList>
    </citation>
    <scope>NUCLEOTIDE SEQUENCE [LARGE SCALE GENOMIC DNA]</scope>
    <source>
        <strain evidence="1">1611_PpyrPB1</strain>
        <tissue evidence="1">Whole body</tissue>
    </source>
</reference>
<evidence type="ECO:0000313" key="2">
    <source>
        <dbReference type="Proteomes" id="UP000327044"/>
    </source>
</evidence>
<comment type="caution">
    <text evidence="1">The sequence shown here is derived from an EMBL/GenBank/DDBJ whole genome shotgun (WGS) entry which is preliminary data.</text>
</comment>
<dbReference type="AlphaFoldDB" id="A0A5N4AFZ8"/>
<protein>
    <submittedName>
        <fullName evidence="1">Uncharacterized protein</fullName>
    </submittedName>
</protein>
<organism evidence="1 2">
    <name type="scientific">Photinus pyralis</name>
    <name type="common">Common eastern firefly</name>
    <name type="synonym">Lampyris pyralis</name>
    <dbReference type="NCBI Taxonomy" id="7054"/>
    <lineage>
        <taxon>Eukaryota</taxon>
        <taxon>Metazoa</taxon>
        <taxon>Ecdysozoa</taxon>
        <taxon>Arthropoda</taxon>
        <taxon>Hexapoda</taxon>
        <taxon>Insecta</taxon>
        <taxon>Pterygota</taxon>
        <taxon>Neoptera</taxon>
        <taxon>Endopterygota</taxon>
        <taxon>Coleoptera</taxon>
        <taxon>Polyphaga</taxon>
        <taxon>Elateriformia</taxon>
        <taxon>Elateroidea</taxon>
        <taxon>Lampyridae</taxon>
        <taxon>Lampyrinae</taxon>
        <taxon>Photinus</taxon>
    </lineage>
</organism>
<dbReference type="InParanoid" id="A0A5N4AFZ8"/>
<dbReference type="EMBL" id="VVIM01000007">
    <property type="protein sequence ID" value="KAB0796255.1"/>
    <property type="molecule type" value="Genomic_DNA"/>
</dbReference>
<sequence length="126" mass="14786">MERIQRKFLKYLSFKVNGVYPERGCCQNALLAKFNMEDLDKRRTRTSVTFLFKIIHQLIDCACLLQELQFHVPHFSSRSSSTFYHTTPNSNILINSPIYNMCSVFNSICDKCDIHNSHMKDILDIF</sequence>